<dbReference type="Gene3D" id="1.20.1260.10">
    <property type="match status" value="1"/>
</dbReference>
<dbReference type="PANTHER" id="PTHR30458:SF0">
    <property type="entry name" value="1,2-PHENYLACETYL-COA EPOXIDASE, SUBUNIT C"/>
    <property type="match status" value="1"/>
</dbReference>
<sequence>MTVKFNKKMNNNYLNYLLHLADTSLILGQRLCEWCGKGPILEQDIAMSNIALDLLGESSNYYQYAAEIQNEGKTEDDLAFLRNEREFKNLLLVERDNGHFGDTIARQFFFDTYHHLLLTELKHHSDLKLASIAEKSLKEVTYHLKWSSEWMIRLGDGTEESHNKIQKSVESIIDFTDEMFIPTNWELELIEQNSIPDIRTFRTQWEAKVLEILNEATLSVDFSKSRQLTGGKDGKHTEKMGYILAEMQMMQRTYPNMEW</sequence>
<accession>A0ABQ1WQR6</accession>
<organism evidence="1 2">
    <name type="scientific">Epilithonimonas arachidiradicis</name>
    <dbReference type="NCBI Taxonomy" id="1617282"/>
    <lineage>
        <taxon>Bacteria</taxon>
        <taxon>Pseudomonadati</taxon>
        <taxon>Bacteroidota</taxon>
        <taxon>Flavobacteriia</taxon>
        <taxon>Flavobacteriales</taxon>
        <taxon>Weeksellaceae</taxon>
        <taxon>Chryseobacterium group</taxon>
        <taxon>Epilithonimonas</taxon>
    </lineage>
</organism>
<evidence type="ECO:0000313" key="1">
    <source>
        <dbReference type="EMBL" id="GGG42577.1"/>
    </source>
</evidence>
<dbReference type="Proteomes" id="UP000658202">
    <property type="component" value="Unassembled WGS sequence"/>
</dbReference>
<dbReference type="PANTHER" id="PTHR30458">
    <property type="entry name" value="PHENYLACETIC ACID DEGRADATION PROTEIN PAA"/>
    <property type="match status" value="1"/>
</dbReference>
<dbReference type="SUPFAM" id="SSF47240">
    <property type="entry name" value="Ferritin-like"/>
    <property type="match status" value="1"/>
</dbReference>
<dbReference type="InterPro" id="IPR052703">
    <property type="entry name" value="Aromatic_CoA_ox/epox"/>
</dbReference>
<dbReference type="EMBL" id="BMCW01000001">
    <property type="protein sequence ID" value="GGG42577.1"/>
    <property type="molecule type" value="Genomic_DNA"/>
</dbReference>
<reference evidence="2" key="1">
    <citation type="journal article" date="2019" name="Int. J. Syst. Evol. Microbiol.">
        <title>The Global Catalogue of Microorganisms (GCM) 10K type strain sequencing project: providing services to taxonomists for standard genome sequencing and annotation.</title>
        <authorList>
            <consortium name="The Broad Institute Genomics Platform"/>
            <consortium name="The Broad Institute Genome Sequencing Center for Infectious Disease"/>
            <person name="Wu L."/>
            <person name="Ma J."/>
        </authorList>
    </citation>
    <scope>NUCLEOTIDE SEQUENCE [LARGE SCALE GENOMIC DNA]</scope>
    <source>
        <strain evidence="2">CCM 8490</strain>
    </source>
</reference>
<dbReference type="InterPro" id="IPR009078">
    <property type="entry name" value="Ferritin-like_SF"/>
</dbReference>
<dbReference type="RefSeq" id="WP_229728365.1">
    <property type="nucleotide sequence ID" value="NZ_BMCW01000001.1"/>
</dbReference>
<dbReference type="InterPro" id="IPR011882">
    <property type="entry name" value="PaaC"/>
</dbReference>
<name>A0ABQ1WQR6_9FLAO</name>
<dbReference type="PIRSF" id="PIRSF037834">
    <property type="entry name" value="PA_CoA_Oase3"/>
    <property type="match status" value="1"/>
</dbReference>
<protein>
    <submittedName>
        <fullName evidence="1">Phenylacetic acid degradation protein</fullName>
    </submittedName>
</protein>
<dbReference type="Pfam" id="PF05138">
    <property type="entry name" value="PaaA_PaaC"/>
    <property type="match status" value="1"/>
</dbReference>
<dbReference type="NCBIfam" id="TIGR02158">
    <property type="entry name" value="PA_CoA_Oxy3"/>
    <property type="match status" value="1"/>
</dbReference>
<gene>
    <name evidence="1" type="primary">paaC</name>
    <name evidence="1" type="ORF">GCM10007332_00170</name>
</gene>
<dbReference type="InterPro" id="IPR012347">
    <property type="entry name" value="Ferritin-like"/>
</dbReference>
<evidence type="ECO:0000313" key="2">
    <source>
        <dbReference type="Proteomes" id="UP000658202"/>
    </source>
</evidence>
<keyword evidence="2" id="KW-1185">Reference proteome</keyword>
<proteinExistence type="predicted"/>
<comment type="caution">
    <text evidence="1">The sequence shown here is derived from an EMBL/GenBank/DDBJ whole genome shotgun (WGS) entry which is preliminary data.</text>
</comment>
<dbReference type="InterPro" id="IPR007814">
    <property type="entry name" value="PaaA_PaaC"/>
</dbReference>